<dbReference type="InterPro" id="IPR036680">
    <property type="entry name" value="SPOR-like_sf"/>
</dbReference>
<keyword evidence="1" id="KW-0732">Signal</keyword>
<dbReference type="Gene3D" id="3.30.70.1070">
    <property type="entry name" value="Sporulation related repeat"/>
    <property type="match status" value="1"/>
</dbReference>
<keyword evidence="4" id="KW-1185">Reference proteome</keyword>
<feature type="chain" id="PRO_5045709647" description="SPOR domain-containing protein" evidence="1">
    <location>
        <begin position="18"/>
        <end position="517"/>
    </location>
</feature>
<feature type="signal peptide" evidence="1">
    <location>
        <begin position="1"/>
        <end position="17"/>
    </location>
</feature>
<protein>
    <recommendedName>
        <fullName evidence="2">SPOR domain-containing protein</fullName>
    </recommendedName>
</protein>
<evidence type="ECO:0000313" key="3">
    <source>
        <dbReference type="EMBL" id="GGS44099.1"/>
    </source>
</evidence>
<dbReference type="InterPro" id="IPR007730">
    <property type="entry name" value="SPOR-like_dom"/>
</dbReference>
<reference evidence="4" key="1">
    <citation type="journal article" date="2019" name="Int. J. Syst. Evol. Microbiol.">
        <title>The Global Catalogue of Microorganisms (GCM) 10K type strain sequencing project: providing services to taxonomists for standard genome sequencing and annotation.</title>
        <authorList>
            <consortium name="The Broad Institute Genomics Platform"/>
            <consortium name="The Broad Institute Genome Sequencing Center for Infectious Disease"/>
            <person name="Wu L."/>
            <person name="Ma J."/>
        </authorList>
    </citation>
    <scope>NUCLEOTIDE SEQUENCE [LARGE SCALE GENOMIC DNA]</scope>
    <source>
        <strain evidence="4">JCM 31406</strain>
    </source>
</reference>
<dbReference type="Pfam" id="PF05036">
    <property type="entry name" value="SPOR"/>
    <property type="match status" value="1"/>
</dbReference>
<dbReference type="EMBL" id="BMQO01000042">
    <property type="protein sequence ID" value="GGS44099.1"/>
    <property type="molecule type" value="Genomic_DNA"/>
</dbReference>
<accession>A0ABQ2T0F9</accession>
<name>A0ABQ2T0F9_9DEIO</name>
<evidence type="ECO:0000313" key="4">
    <source>
        <dbReference type="Proteomes" id="UP000620633"/>
    </source>
</evidence>
<dbReference type="PANTHER" id="PTHR40446">
    <property type="entry name" value="N-ACETYLGLUCOSAMINE-1-PHOSPHODIESTER ALPHA-N-ACETYLGLUCOSAMINIDASE"/>
    <property type="match status" value="1"/>
</dbReference>
<evidence type="ECO:0000259" key="2">
    <source>
        <dbReference type="PROSITE" id="PS51724"/>
    </source>
</evidence>
<sequence>MRLLPTLLLTFSSIAGAASLSTTALTLGQPDLTEQRRTATLLPGVTLTSIERGQLAGNGVWTVNIAAVATQSEGEKRLADLKAAGFTGRLDSMQTQGTVKGNLGFMVRVGSFTARAEADSLLSTLKARGLSGGVQFTGEDGGNVTGPWSIQVLSIEPGAQARVRLALATDTLPGRETTSTLARRLGAVAAVNGGFFVINNDIGTEGDLAGISVVDGKLLSEAIDGRPAFLLSRNEPGGQLLQGVTSTLTLKVGGTSRRATGINRKPGFIVNCGNFAATPTTRPAHDLTCQAKEELVAFTSAFGEQSDAGEGFEVAVGSDGTILSVQEKRGMTIPREGMTVQATGEAVAWLKNLAQAGVPVTLMTTLTDSSGKVIPLNTGTDIVNGGPTLVKSGKTLSDYAAEGWSPEGVTAEGAASAGSRLNFFNGWVLRRNPRTAIGTMSDGTLLLVTVDGRNPTHSVGVSIPEMAQLMRDLGAVDAMNLDGGGSTATYANGMLQGIPSDTTGERPDGDAILIFPR</sequence>
<dbReference type="PANTHER" id="PTHR40446:SF2">
    <property type="entry name" value="N-ACETYLGLUCOSAMINE-1-PHOSPHODIESTER ALPHA-N-ACETYLGLUCOSAMINIDASE"/>
    <property type="match status" value="1"/>
</dbReference>
<feature type="domain" description="SPOR" evidence="2">
    <location>
        <begin position="55"/>
        <end position="140"/>
    </location>
</feature>
<proteinExistence type="predicted"/>
<organism evidence="3 4">
    <name type="scientific">Deinococcus knuensis</name>
    <dbReference type="NCBI Taxonomy" id="1837380"/>
    <lineage>
        <taxon>Bacteria</taxon>
        <taxon>Thermotogati</taxon>
        <taxon>Deinococcota</taxon>
        <taxon>Deinococci</taxon>
        <taxon>Deinococcales</taxon>
        <taxon>Deinococcaceae</taxon>
        <taxon>Deinococcus</taxon>
    </lineage>
</organism>
<evidence type="ECO:0000256" key="1">
    <source>
        <dbReference type="SAM" id="SignalP"/>
    </source>
</evidence>
<dbReference type="RefSeq" id="WP_189104575.1">
    <property type="nucleotide sequence ID" value="NZ_BMQO01000042.1"/>
</dbReference>
<dbReference type="Proteomes" id="UP000620633">
    <property type="component" value="Unassembled WGS sequence"/>
</dbReference>
<comment type="caution">
    <text evidence="3">The sequence shown here is derived from an EMBL/GenBank/DDBJ whole genome shotgun (WGS) entry which is preliminary data.</text>
</comment>
<dbReference type="Pfam" id="PF09992">
    <property type="entry name" value="NAGPA"/>
    <property type="match status" value="1"/>
</dbReference>
<dbReference type="InterPro" id="IPR018711">
    <property type="entry name" value="NAGPA"/>
</dbReference>
<dbReference type="PROSITE" id="PS51724">
    <property type="entry name" value="SPOR"/>
    <property type="match status" value="1"/>
</dbReference>
<gene>
    <name evidence="3" type="ORF">GCM10008961_38730</name>
</gene>
<dbReference type="SUPFAM" id="SSF110997">
    <property type="entry name" value="Sporulation related repeat"/>
    <property type="match status" value="1"/>
</dbReference>